<reference evidence="1 2" key="1">
    <citation type="submission" date="2020-08" db="EMBL/GenBank/DDBJ databases">
        <title>Genomic Encyclopedia of Type Strains, Phase III (KMG-III): the genomes of soil and plant-associated and newly described type strains.</title>
        <authorList>
            <person name="Whitman W."/>
        </authorList>
    </citation>
    <scope>NUCLEOTIDE SEQUENCE [LARGE SCALE GENOMIC DNA]</scope>
    <source>
        <strain evidence="1 2">CECT 8840</strain>
    </source>
</reference>
<dbReference type="InterPro" id="IPR011008">
    <property type="entry name" value="Dimeric_a/b-barrel"/>
</dbReference>
<dbReference type="Proteomes" id="UP000552644">
    <property type="component" value="Unassembled WGS sequence"/>
</dbReference>
<sequence>MVTLGLFVLLEAKPGQEDEVESFLREAIALAEAEEGTKAWFSIRLGPTTFAVFDAFDDEAGREAHLSGQIAKSLEEQTSRLFAKPPAVNRLNILSAKLPGQ</sequence>
<dbReference type="EMBL" id="JACHJP010000006">
    <property type="protein sequence ID" value="MBB4918197.1"/>
    <property type="molecule type" value="Genomic_DNA"/>
</dbReference>
<keyword evidence="1" id="KW-0560">Oxidoreductase</keyword>
<evidence type="ECO:0000313" key="1">
    <source>
        <dbReference type="EMBL" id="MBB4918197.1"/>
    </source>
</evidence>
<comment type="caution">
    <text evidence="1">The sequence shown here is derived from an EMBL/GenBank/DDBJ whole genome shotgun (WGS) entry which is preliminary data.</text>
</comment>
<accession>A0A7W7QR53</accession>
<name>A0A7W7QR53_9ACTN</name>
<dbReference type="SUPFAM" id="SSF54909">
    <property type="entry name" value="Dimeric alpha+beta barrel"/>
    <property type="match status" value="1"/>
</dbReference>
<keyword evidence="1" id="KW-0503">Monooxygenase</keyword>
<proteinExistence type="predicted"/>
<evidence type="ECO:0000313" key="2">
    <source>
        <dbReference type="Proteomes" id="UP000552644"/>
    </source>
</evidence>
<dbReference type="AlphaFoldDB" id="A0A7W7QR53"/>
<dbReference type="GO" id="GO:0004497">
    <property type="term" value="F:monooxygenase activity"/>
    <property type="evidence" value="ECO:0007669"/>
    <property type="project" value="UniProtKB-KW"/>
</dbReference>
<protein>
    <submittedName>
        <fullName evidence="1">Quinol monooxygenase YgiN</fullName>
    </submittedName>
</protein>
<organism evidence="1 2">
    <name type="scientific">Streptosporangium saharense</name>
    <dbReference type="NCBI Taxonomy" id="1706840"/>
    <lineage>
        <taxon>Bacteria</taxon>
        <taxon>Bacillati</taxon>
        <taxon>Actinomycetota</taxon>
        <taxon>Actinomycetes</taxon>
        <taxon>Streptosporangiales</taxon>
        <taxon>Streptosporangiaceae</taxon>
        <taxon>Streptosporangium</taxon>
    </lineage>
</organism>
<keyword evidence="2" id="KW-1185">Reference proteome</keyword>
<gene>
    <name evidence="1" type="ORF">FHS44_005324</name>
</gene>
<dbReference type="RefSeq" id="WP_184719219.1">
    <property type="nucleotide sequence ID" value="NZ_JACHJP010000006.1"/>
</dbReference>
<dbReference type="Gene3D" id="3.30.70.100">
    <property type="match status" value="1"/>
</dbReference>